<keyword evidence="2 4" id="KW-0418">Kinase</keyword>
<dbReference type="PANTHER" id="PTHR10584">
    <property type="entry name" value="SUGAR KINASE"/>
    <property type="match status" value="1"/>
</dbReference>
<keyword evidence="5" id="KW-1185">Reference proteome</keyword>
<dbReference type="InterPro" id="IPR002173">
    <property type="entry name" value="Carboh/pur_kinase_PfkB_CS"/>
</dbReference>
<dbReference type="EMBL" id="CAACYI010000001">
    <property type="protein sequence ID" value="VFB15859.1"/>
    <property type="molecule type" value="Genomic_DNA"/>
</dbReference>
<dbReference type="Pfam" id="PF00294">
    <property type="entry name" value="PfkB"/>
    <property type="match status" value="1"/>
</dbReference>
<dbReference type="InterPro" id="IPR036388">
    <property type="entry name" value="WH-like_DNA-bd_sf"/>
</dbReference>
<dbReference type="SUPFAM" id="SSF53613">
    <property type="entry name" value="Ribokinase-like"/>
    <property type="match status" value="1"/>
</dbReference>
<dbReference type="SUPFAM" id="SSF46785">
    <property type="entry name" value="Winged helix' DNA-binding domain"/>
    <property type="match status" value="1"/>
</dbReference>
<dbReference type="Gene3D" id="3.40.1190.20">
    <property type="match status" value="1"/>
</dbReference>
<sequence length="364" mass="40758">MTPREEEVMELIKKNPRMSQKEIAQRLNIERSSVAAHINNLMKKGYILGRGYLFRQDPYIVVIGGANIDLRGIPQSVLKMKDSNLGFIQSSPGGVGRNIAENLARLSNQVYMICMLGDDHWGRVIMDQGHLGGQLSYEKSYIMPGRKSPVYLEILDENKDMLTAINDMALVEELTVRKLTQHRKFIENASYVVLDTNLPQASLAYLLKKVPQKYIIDGVSGIKVMKIQDYLDKVYLLKVNQYEAAALAGLEVQSAKDYPKLARTLLDRGLDYLVITAGKEGAWAFHKDQVIHLKGKDLEVKNATGAGDAFTAGLAHGLGQDKSLKESLYFAMGASRLALKSEKTNTEEMSTEKIKREIEEVFEC</sequence>
<name>A0A8H2M3I6_9FIRM</name>
<dbReference type="AlphaFoldDB" id="A0A8H2M3I6"/>
<proteinExistence type="predicted"/>
<dbReference type="Gene3D" id="1.10.10.10">
    <property type="entry name" value="Winged helix-like DNA-binding domain superfamily/Winged helix DNA-binding domain"/>
    <property type="match status" value="1"/>
</dbReference>
<evidence type="ECO:0000313" key="4">
    <source>
        <dbReference type="EMBL" id="VFB15859.1"/>
    </source>
</evidence>
<dbReference type="CDD" id="cd01941">
    <property type="entry name" value="YeiC_kinase_like"/>
    <property type="match status" value="1"/>
</dbReference>
<protein>
    <submittedName>
        <fullName evidence="4">Pseudouridine kinase</fullName>
        <ecNumber evidence="4">2.7.1.83</ecNumber>
    </submittedName>
</protein>
<dbReference type="EC" id="2.7.1.83" evidence="4"/>
<organism evidence="4 5">
    <name type="scientific">Urinicoccus massiliensis</name>
    <dbReference type="NCBI Taxonomy" id="1723382"/>
    <lineage>
        <taxon>Bacteria</taxon>
        <taxon>Bacillati</taxon>
        <taxon>Bacillota</taxon>
        <taxon>Tissierellia</taxon>
        <taxon>Tissierellales</taxon>
        <taxon>Peptoniphilaceae</taxon>
        <taxon>Urinicoccus</taxon>
    </lineage>
</organism>
<dbReference type="PANTHER" id="PTHR10584:SF166">
    <property type="entry name" value="RIBOKINASE"/>
    <property type="match status" value="1"/>
</dbReference>
<gene>
    <name evidence="4" type="primary">psuK</name>
    <name evidence="4" type="ORF">NCTC13150_00367</name>
</gene>
<dbReference type="PROSITE" id="PS00583">
    <property type="entry name" value="PFKB_KINASES_1"/>
    <property type="match status" value="1"/>
</dbReference>
<evidence type="ECO:0000313" key="5">
    <source>
        <dbReference type="Proteomes" id="UP000377798"/>
    </source>
</evidence>
<comment type="caution">
    <text evidence="4">The sequence shown here is derived from an EMBL/GenBank/DDBJ whole genome shotgun (WGS) entry which is preliminary data.</text>
</comment>
<reference evidence="4 5" key="1">
    <citation type="submission" date="2019-02" db="EMBL/GenBank/DDBJ databases">
        <authorList>
            <consortium name="Pathogen Informatics"/>
        </authorList>
    </citation>
    <scope>NUCLEOTIDE SEQUENCE [LARGE SCALE GENOMIC DNA]</scope>
    <source>
        <strain evidence="4 5">3012STDY7089603</strain>
    </source>
</reference>
<accession>A0A8H2M3I6</accession>
<evidence type="ECO:0000256" key="2">
    <source>
        <dbReference type="ARBA" id="ARBA00022777"/>
    </source>
</evidence>
<dbReference type="Proteomes" id="UP000377798">
    <property type="component" value="Unassembled WGS sequence"/>
</dbReference>
<dbReference type="InterPro" id="IPR011611">
    <property type="entry name" value="PfkB_dom"/>
</dbReference>
<dbReference type="Pfam" id="PF13412">
    <property type="entry name" value="HTH_24"/>
    <property type="match status" value="1"/>
</dbReference>
<evidence type="ECO:0000256" key="1">
    <source>
        <dbReference type="ARBA" id="ARBA00022679"/>
    </source>
</evidence>
<dbReference type="RefSeq" id="WP_072469542.1">
    <property type="nucleotide sequence ID" value="NZ_CAACYI010000001.1"/>
</dbReference>
<dbReference type="InterPro" id="IPR036390">
    <property type="entry name" value="WH_DNA-bd_sf"/>
</dbReference>
<keyword evidence="1 4" id="KW-0808">Transferase</keyword>
<dbReference type="InterPro" id="IPR029056">
    <property type="entry name" value="Ribokinase-like"/>
</dbReference>
<evidence type="ECO:0000259" key="3">
    <source>
        <dbReference type="Pfam" id="PF00294"/>
    </source>
</evidence>
<feature type="domain" description="Carbohydrate kinase PfkB" evidence="3">
    <location>
        <begin position="59"/>
        <end position="346"/>
    </location>
</feature>
<dbReference type="GO" id="GO:0050225">
    <property type="term" value="F:pseudouridine kinase activity"/>
    <property type="evidence" value="ECO:0007669"/>
    <property type="project" value="UniProtKB-EC"/>
</dbReference>